<evidence type="ECO:0000313" key="5">
    <source>
        <dbReference type="Proteomes" id="UP000326554"/>
    </source>
</evidence>
<dbReference type="Gene3D" id="1.25.40.10">
    <property type="entry name" value="Tetratricopeptide repeat domain"/>
    <property type="match status" value="1"/>
</dbReference>
<keyword evidence="5" id="KW-1185">Reference proteome</keyword>
<dbReference type="PANTHER" id="PTHR45586">
    <property type="entry name" value="TPR REPEAT-CONTAINING PROTEIN PA4667"/>
    <property type="match status" value="1"/>
</dbReference>
<gene>
    <name evidence="4" type="ORF">F3S47_13210</name>
</gene>
<sequence length="451" mass="49814">MTVRELRRTAAAAHRAGELDRARALYARYLADQPGDAAIWSNLGVLHRSEKRPEQAVRAHARAHALDPEGTGVLNNYANALTDIGRYTDAIGLREQLLEETPGDTQQKALIGRALRGSGAYDRAIAWLEEARAAHPEDSEITLQLALAYLSAGAYDRGFELYSARWQTGELTRREVPFPEWQGEDLTGKTVLVMPEQGFGDAVVMMRFLPWLRERCAQVIVLAERPLLRLFSGLDGADAVVASLERGAPVDVFLYAMDLPRLGLRTPEDIPRPAFLAIPGDARARAERLVRPHAETFKVGVVWSGSVTYKGNAFRSFSHREFLPLTDIPGVQLFSLYKGPGLDAFRADGSDAFIIDTGSTDRDFADCAATMCEMDLVVTSDTATAHIAGSLGLPTWVVLHWDSFWIYTHSGETTPWYPGMRLFRQSEPMDWSGPFARVRAELEDLLAGGNG</sequence>
<dbReference type="AlphaFoldDB" id="A0A5J5GEZ1"/>
<dbReference type="InterPro" id="IPR011990">
    <property type="entry name" value="TPR-like_helical_dom_sf"/>
</dbReference>
<dbReference type="EMBL" id="VYQE01000004">
    <property type="protein sequence ID" value="KAA9006735.1"/>
    <property type="molecule type" value="Genomic_DNA"/>
</dbReference>
<dbReference type="InterPro" id="IPR051012">
    <property type="entry name" value="CellSynth/LPSAsmb/PSIAsmb"/>
</dbReference>
<evidence type="ECO:0000313" key="4">
    <source>
        <dbReference type="EMBL" id="KAA9006735.1"/>
    </source>
</evidence>
<protein>
    <submittedName>
        <fullName evidence="4">Tetratricopeptide repeat protein</fullName>
    </submittedName>
</protein>
<evidence type="ECO:0000256" key="2">
    <source>
        <dbReference type="ARBA" id="ARBA00022803"/>
    </source>
</evidence>
<accession>A0A5J5GEZ1</accession>
<comment type="caution">
    <text evidence="4">The sequence shown here is derived from an EMBL/GenBank/DDBJ whole genome shotgun (WGS) entry which is preliminary data.</text>
</comment>
<dbReference type="Proteomes" id="UP000326554">
    <property type="component" value="Unassembled WGS sequence"/>
</dbReference>
<dbReference type="RefSeq" id="WP_150445753.1">
    <property type="nucleotide sequence ID" value="NZ_VYQE01000004.1"/>
</dbReference>
<evidence type="ECO:0000256" key="3">
    <source>
        <dbReference type="PROSITE-ProRule" id="PRU00339"/>
    </source>
</evidence>
<feature type="repeat" description="TPR" evidence="3">
    <location>
        <begin position="37"/>
        <end position="70"/>
    </location>
</feature>
<dbReference type="PANTHER" id="PTHR45586:SF1">
    <property type="entry name" value="LIPOPOLYSACCHARIDE ASSEMBLY PROTEIN B"/>
    <property type="match status" value="1"/>
</dbReference>
<keyword evidence="2 3" id="KW-0802">TPR repeat</keyword>
<dbReference type="InterPro" id="IPR019734">
    <property type="entry name" value="TPR_rpt"/>
</dbReference>
<organism evidence="4 5">
    <name type="scientific">Histidinibacterium aquaticum</name>
    <dbReference type="NCBI Taxonomy" id="2613962"/>
    <lineage>
        <taxon>Bacteria</taxon>
        <taxon>Pseudomonadati</taxon>
        <taxon>Pseudomonadota</taxon>
        <taxon>Alphaproteobacteria</taxon>
        <taxon>Rhodobacterales</taxon>
        <taxon>Paracoccaceae</taxon>
        <taxon>Histidinibacterium</taxon>
    </lineage>
</organism>
<proteinExistence type="predicted"/>
<dbReference type="SUPFAM" id="SSF53756">
    <property type="entry name" value="UDP-Glycosyltransferase/glycogen phosphorylase"/>
    <property type="match status" value="1"/>
</dbReference>
<dbReference type="SMART" id="SM00028">
    <property type="entry name" value="TPR"/>
    <property type="match status" value="3"/>
</dbReference>
<dbReference type="Gene3D" id="3.40.50.2000">
    <property type="entry name" value="Glycogen Phosphorylase B"/>
    <property type="match status" value="1"/>
</dbReference>
<dbReference type="Pfam" id="PF14559">
    <property type="entry name" value="TPR_19"/>
    <property type="match status" value="2"/>
</dbReference>
<keyword evidence="1" id="KW-0677">Repeat</keyword>
<name>A0A5J5GEZ1_9RHOB</name>
<dbReference type="PROSITE" id="PS50005">
    <property type="entry name" value="TPR"/>
    <property type="match status" value="1"/>
</dbReference>
<dbReference type="SUPFAM" id="SSF48452">
    <property type="entry name" value="TPR-like"/>
    <property type="match status" value="1"/>
</dbReference>
<reference evidence="4 5" key="1">
    <citation type="submission" date="2019-09" db="EMBL/GenBank/DDBJ databases">
        <authorList>
            <person name="Park J.-S."/>
            <person name="Choi H.-J."/>
        </authorList>
    </citation>
    <scope>NUCLEOTIDE SEQUENCE [LARGE SCALE GENOMIC DNA]</scope>
    <source>
        <strain evidence="4 5">176SS1-4</strain>
    </source>
</reference>
<evidence type="ECO:0000256" key="1">
    <source>
        <dbReference type="ARBA" id="ARBA00022737"/>
    </source>
</evidence>